<sequence>MFSCCVHEPHCISSECGKCLLLMCFVPVCVCPSAAQLDVHRREESGGKLEKENLYVENKSVLKYELGNQSHQSINYPSFVSLYMVTWGTVRGSSSRTLRPDLTGDCLAWTRTNCSASCCRIPVTLVAHNTSDLA</sequence>
<dbReference type="EMBL" id="VSRR010005082">
    <property type="protein sequence ID" value="MPC41503.1"/>
    <property type="molecule type" value="Genomic_DNA"/>
</dbReference>
<name>A0A5B7F8T8_PORTR</name>
<gene>
    <name evidence="2" type="ORF">E2C01_035096</name>
</gene>
<keyword evidence="3" id="KW-1185">Reference proteome</keyword>
<dbReference type="AlphaFoldDB" id="A0A5B7F8T8"/>
<feature type="signal peptide" evidence="1">
    <location>
        <begin position="1"/>
        <end position="35"/>
    </location>
</feature>
<evidence type="ECO:0000313" key="3">
    <source>
        <dbReference type="Proteomes" id="UP000324222"/>
    </source>
</evidence>
<evidence type="ECO:0000313" key="2">
    <source>
        <dbReference type="EMBL" id="MPC41503.1"/>
    </source>
</evidence>
<keyword evidence="1" id="KW-0732">Signal</keyword>
<organism evidence="2 3">
    <name type="scientific">Portunus trituberculatus</name>
    <name type="common">Swimming crab</name>
    <name type="synonym">Neptunus trituberculatus</name>
    <dbReference type="NCBI Taxonomy" id="210409"/>
    <lineage>
        <taxon>Eukaryota</taxon>
        <taxon>Metazoa</taxon>
        <taxon>Ecdysozoa</taxon>
        <taxon>Arthropoda</taxon>
        <taxon>Crustacea</taxon>
        <taxon>Multicrustacea</taxon>
        <taxon>Malacostraca</taxon>
        <taxon>Eumalacostraca</taxon>
        <taxon>Eucarida</taxon>
        <taxon>Decapoda</taxon>
        <taxon>Pleocyemata</taxon>
        <taxon>Brachyura</taxon>
        <taxon>Eubrachyura</taxon>
        <taxon>Portunoidea</taxon>
        <taxon>Portunidae</taxon>
        <taxon>Portuninae</taxon>
        <taxon>Portunus</taxon>
    </lineage>
</organism>
<reference evidence="2 3" key="1">
    <citation type="submission" date="2019-05" db="EMBL/GenBank/DDBJ databases">
        <title>Another draft genome of Portunus trituberculatus and its Hox gene families provides insights of decapod evolution.</title>
        <authorList>
            <person name="Jeong J.-H."/>
            <person name="Song I."/>
            <person name="Kim S."/>
            <person name="Choi T."/>
            <person name="Kim D."/>
            <person name="Ryu S."/>
            <person name="Kim W."/>
        </authorList>
    </citation>
    <scope>NUCLEOTIDE SEQUENCE [LARGE SCALE GENOMIC DNA]</scope>
    <source>
        <tissue evidence="2">Muscle</tissue>
    </source>
</reference>
<proteinExistence type="predicted"/>
<dbReference type="Proteomes" id="UP000324222">
    <property type="component" value="Unassembled WGS sequence"/>
</dbReference>
<comment type="caution">
    <text evidence="2">The sequence shown here is derived from an EMBL/GenBank/DDBJ whole genome shotgun (WGS) entry which is preliminary data.</text>
</comment>
<feature type="chain" id="PRO_5023081159" evidence="1">
    <location>
        <begin position="36"/>
        <end position="134"/>
    </location>
</feature>
<evidence type="ECO:0000256" key="1">
    <source>
        <dbReference type="SAM" id="SignalP"/>
    </source>
</evidence>
<protein>
    <submittedName>
        <fullName evidence="2">Uncharacterized protein</fullName>
    </submittedName>
</protein>
<accession>A0A5B7F8T8</accession>